<keyword evidence="1" id="KW-0472">Membrane</keyword>
<reference evidence="2" key="1">
    <citation type="submission" date="2018-02" db="EMBL/GenBank/DDBJ databases">
        <title>Rhizophora mucronata_Transcriptome.</title>
        <authorList>
            <person name="Meera S.P."/>
            <person name="Sreeshan A."/>
            <person name="Augustine A."/>
        </authorList>
    </citation>
    <scope>NUCLEOTIDE SEQUENCE</scope>
    <source>
        <tissue evidence="2">Leaf</tissue>
    </source>
</reference>
<evidence type="ECO:0000313" key="2">
    <source>
        <dbReference type="EMBL" id="MBX54198.1"/>
    </source>
</evidence>
<keyword evidence="1" id="KW-1133">Transmembrane helix</keyword>
<keyword evidence="1" id="KW-0812">Transmembrane</keyword>
<dbReference type="AlphaFoldDB" id="A0A2P2PHC6"/>
<evidence type="ECO:0000256" key="1">
    <source>
        <dbReference type="SAM" id="Phobius"/>
    </source>
</evidence>
<feature type="transmembrane region" description="Helical" evidence="1">
    <location>
        <begin position="12"/>
        <end position="33"/>
    </location>
</feature>
<protein>
    <submittedName>
        <fullName evidence="2">Uncharacterized protein</fullName>
    </submittedName>
</protein>
<sequence>MFAFSKFLLQPFVYGMFAVLRTVVCIDLFFFLYV</sequence>
<proteinExistence type="predicted"/>
<organism evidence="2">
    <name type="scientific">Rhizophora mucronata</name>
    <name type="common">Asiatic mangrove</name>
    <dbReference type="NCBI Taxonomy" id="61149"/>
    <lineage>
        <taxon>Eukaryota</taxon>
        <taxon>Viridiplantae</taxon>
        <taxon>Streptophyta</taxon>
        <taxon>Embryophyta</taxon>
        <taxon>Tracheophyta</taxon>
        <taxon>Spermatophyta</taxon>
        <taxon>Magnoliopsida</taxon>
        <taxon>eudicotyledons</taxon>
        <taxon>Gunneridae</taxon>
        <taxon>Pentapetalae</taxon>
        <taxon>rosids</taxon>
        <taxon>fabids</taxon>
        <taxon>Malpighiales</taxon>
        <taxon>Rhizophoraceae</taxon>
        <taxon>Rhizophora</taxon>
    </lineage>
</organism>
<name>A0A2P2PHC6_RHIMU</name>
<dbReference type="EMBL" id="GGEC01073714">
    <property type="protein sequence ID" value="MBX54198.1"/>
    <property type="molecule type" value="Transcribed_RNA"/>
</dbReference>
<accession>A0A2P2PHC6</accession>